<dbReference type="Gene3D" id="6.10.140.1520">
    <property type="match status" value="1"/>
</dbReference>
<keyword evidence="5 10" id="KW-0805">Transcription regulation</keyword>
<evidence type="ECO:0000256" key="4">
    <source>
        <dbReference type="ARBA" id="ARBA00020631"/>
    </source>
</evidence>
<evidence type="ECO:0000256" key="2">
    <source>
        <dbReference type="ARBA" id="ARBA00009994"/>
    </source>
</evidence>
<keyword evidence="7 10" id="KW-0804">Transcription</keyword>
<evidence type="ECO:0000256" key="3">
    <source>
        <dbReference type="ARBA" id="ARBA00011837"/>
    </source>
</evidence>
<sequence>MDDPQPPNPLAAAFPAPPPFWQSFTPENIERISKLRASQNPSKKEENGLPPRILDLPPELRFLQPPEPPVEGVYRCFGDVFNVVERSTSNPPRNVHPTTLHSAPLPPPSHVDRALILKRLAKSLLLNFLELTGIMATNPEQYEEKVQDLRTLFINFHHLLNEYRPHQARESLILMMQDQLEKSRRETEGIREVKERVEGVIEGLGRVKLAEFGNGKLGKGKVEIVEEGRDVWETLEKEFS</sequence>
<evidence type="ECO:0000313" key="11">
    <source>
        <dbReference type="EMBL" id="TVY92771.1"/>
    </source>
</evidence>
<dbReference type="InterPro" id="IPR037212">
    <property type="entry name" value="Med7/Med21-like"/>
</dbReference>
<dbReference type="GO" id="GO:0006357">
    <property type="term" value="P:regulation of transcription by RNA polymerase II"/>
    <property type="evidence" value="ECO:0007669"/>
    <property type="project" value="InterPro"/>
</dbReference>
<evidence type="ECO:0000256" key="6">
    <source>
        <dbReference type="ARBA" id="ARBA00023159"/>
    </source>
</evidence>
<evidence type="ECO:0000313" key="12">
    <source>
        <dbReference type="Proteomes" id="UP000315522"/>
    </source>
</evidence>
<evidence type="ECO:0000256" key="10">
    <source>
        <dbReference type="RuleBase" id="RU364060"/>
    </source>
</evidence>
<comment type="subunit">
    <text evidence="3 10">Component of the Mediator complex.</text>
</comment>
<evidence type="ECO:0000256" key="9">
    <source>
        <dbReference type="ARBA" id="ARBA00025687"/>
    </source>
</evidence>
<dbReference type="SUPFAM" id="SSF140718">
    <property type="entry name" value="Mediator hinge subcomplex-like"/>
    <property type="match status" value="1"/>
</dbReference>
<dbReference type="PANTHER" id="PTHR21428">
    <property type="entry name" value="MEDIATOR OF RNA POLYMERASE II TRANSCRIPTION SUBUNIT 7"/>
    <property type="match status" value="1"/>
</dbReference>
<comment type="subcellular location">
    <subcellularLocation>
        <location evidence="1 10">Nucleus</location>
    </subcellularLocation>
</comment>
<dbReference type="GO" id="GO:0003712">
    <property type="term" value="F:transcription coregulator activity"/>
    <property type="evidence" value="ECO:0007669"/>
    <property type="project" value="InterPro"/>
</dbReference>
<accession>A0A559MII6</accession>
<dbReference type="Proteomes" id="UP000315522">
    <property type="component" value="Unassembled WGS sequence"/>
</dbReference>
<dbReference type="InterPro" id="IPR009244">
    <property type="entry name" value="Mediatior_Med7"/>
</dbReference>
<comment type="caution">
    <text evidence="11">The sequence shown here is derived from an EMBL/GenBank/DDBJ whole genome shotgun (WGS) entry which is preliminary data.</text>
</comment>
<gene>
    <name evidence="11" type="primary">med7</name>
    <name evidence="11" type="ORF">LAWI1_G002307</name>
</gene>
<dbReference type="InterPro" id="IPR044888">
    <property type="entry name" value="Mediatior_Med7_sf"/>
</dbReference>
<dbReference type="GO" id="GO:0016592">
    <property type="term" value="C:mediator complex"/>
    <property type="evidence" value="ECO:0007669"/>
    <property type="project" value="InterPro"/>
</dbReference>
<keyword evidence="6 10" id="KW-0010">Activator</keyword>
<keyword evidence="12" id="KW-1185">Reference proteome</keyword>
<proteinExistence type="inferred from homology"/>
<evidence type="ECO:0000256" key="1">
    <source>
        <dbReference type="ARBA" id="ARBA00004123"/>
    </source>
</evidence>
<dbReference type="PANTHER" id="PTHR21428:SF11">
    <property type="entry name" value="MEDIATOR OF RNA POLYMERASE II TRANSCRIPTION SUBUNIT 7"/>
    <property type="match status" value="1"/>
</dbReference>
<name>A0A559MII6_9HELO</name>
<comment type="function">
    <text evidence="9">Component of the Mediator complex, a coactivator involved in the regulated transcription of nearly all RNA polymerase II-dependent genes. Mediator functions as a bridge to convey information from gene-specific regulatory proteins to the basal RNA polymerase II transcription machinery. Mediator is recruited to promoters by direct interactions with regulatory proteins and serves as a scaffold for the assembly of a functional preinitiation complex with RNA polymerase II and the general transcription factors.</text>
</comment>
<protein>
    <recommendedName>
        <fullName evidence="4 10">Mediator of RNA polymerase II transcription subunit 7</fullName>
    </recommendedName>
</protein>
<dbReference type="Gene3D" id="6.10.140.200">
    <property type="match status" value="1"/>
</dbReference>
<dbReference type="AlphaFoldDB" id="A0A559MII6"/>
<dbReference type="Pfam" id="PF05983">
    <property type="entry name" value="Med7"/>
    <property type="match status" value="1"/>
</dbReference>
<comment type="similarity">
    <text evidence="2 10">Belongs to the Mediator complex subunit 7 family.</text>
</comment>
<dbReference type="EMBL" id="QGML01000250">
    <property type="protein sequence ID" value="TVY92771.1"/>
    <property type="molecule type" value="Genomic_DNA"/>
</dbReference>
<evidence type="ECO:0000256" key="7">
    <source>
        <dbReference type="ARBA" id="ARBA00023163"/>
    </source>
</evidence>
<organism evidence="11 12">
    <name type="scientific">Lachnellula willkommii</name>
    <dbReference type="NCBI Taxonomy" id="215461"/>
    <lineage>
        <taxon>Eukaryota</taxon>
        <taxon>Fungi</taxon>
        <taxon>Dikarya</taxon>
        <taxon>Ascomycota</taxon>
        <taxon>Pezizomycotina</taxon>
        <taxon>Leotiomycetes</taxon>
        <taxon>Helotiales</taxon>
        <taxon>Lachnaceae</taxon>
        <taxon>Lachnellula</taxon>
    </lineage>
</organism>
<reference evidence="11 12" key="1">
    <citation type="submission" date="2018-05" db="EMBL/GenBank/DDBJ databases">
        <title>Genome sequencing and assembly of the regulated plant pathogen Lachnellula willkommii and related sister species for the development of diagnostic species identification markers.</title>
        <authorList>
            <person name="Giroux E."/>
            <person name="Bilodeau G."/>
        </authorList>
    </citation>
    <scope>NUCLEOTIDE SEQUENCE [LARGE SCALE GENOMIC DNA]</scope>
    <source>
        <strain evidence="11 12">CBS 172.35</strain>
    </source>
</reference>
<evidence type="ECO:0000256" key="5">
    <source>
        <dbReference type="ARBA" id="ARBA00023015"/>
    </source>
</evidence>
<keyword evidence="8 10" id="KW-0539">Nucleus</keyword>
<evidence type="ECO:0000256" key="8">
    <source>
        <dbReference type="ARBA" id="ARBA00023242"/>
    </source>
</evidence>
<dbReference type="GO" id="GO:0070847">
    <property type="term" value="C:core mediator complex"/>
    <property type="evidence" value="ECO:0007669"/>
    <property type="project" value="TreeGrafter"/>
</dbReference>